<comment type="subcellular location">
    <subcellularLocation>
        <location evidence="1 7">Cell inner membrane</location>
        <topology evidence="1 7">Multi-pass membrane protein</topology>
    </subcellularLocation>
</comment>
<evidence type="ECO:0000256" key="7">
    <source>
        <dbReference type="RuleBase" id="RU369079"/>
    </source>
</evidence>
<keyword evidence="2" id="KW-1003">Cell membrane</keyword>
<feature type="transmembrane region" description="Helical" evidence="7">
    <location>
        <begin position="242"/>
        <end position="260"/>
    </location>
</feature>
<dbReference type="InterPro" id="IPR010656">
    <property type="entry name" value="DctM"/>
</dbReference>
<protein>
    <recommendedName>
        <fullName evidence="7">TRAP transporter large permease protein</fullName>
    </recommendedName>
</protein>
<evidence type="ECO:0000313" key="10">
    <source>
        <dbReference type="Proteomes" id="UP000694001"/>
    </source>
</evidence>
<dbReference type="KEGG" id="elio:KO353_07580"/>
<evidence type="ECO:0000256" key="3">
    <source>
        <dbReference type="ARBA" id="ARBA00022519"/>
    </source>
</evidence>
<reference evidence="9" key="1">
    <citation type="submission" date="2021-06" db="EMBL/GenBank/DDBJ databases">
        <title>Elioraea tepida, sp. nov., a moderately thermophilic aerobic anoxygenic phototrophic bacterium isolated from an alkaline siliceous hot spring mat community in Yellowstone National Park, WY, USA.</title>
        <authorList>
            <person name="Saini M.K."/>
            <person name="Yoshida S."/>
            <person name="Sebastian A."/>
            <person name="Hirose S."/>
            <person name="Hara E."/>
            <person name="Tamaki H."/>
            <person name="Soulier N.T."/>
            <person name="Albert I."/>
            <person name="Hanada S."/>
            <person name="Bryant D.A."/>
            <person name="Tank M."/>
        </authorList>
    </citation>
    <scope>NUCLEOTIDE SEQUENCE</scope>
    <source>
        <strain evidence="9">MS-P2</strain>
    </source>
</reference>
<sequence>MIGATFGGLFLLLALSVPVAAAMGLVGLYLSDTYAFMPVWRGIGQMAWNAGNDGVLVAVPFFILLGELLLRSGMAARMYGAMAKWLSWLPGGLMHANIGTCALFAATCGSSVATAATVGTTAIGEIRRFGYNERLFLGTIASSGTLGILIPPSINLIIYGALTNTSIPKLYLAGFIPGFLLALLFSLTVLAACALRPAWAGRRLSVAWKERFAILPDLLPPLSIFLLVVGSIYAGWATPTEAAALGVLGALLLAALNRRLTPSVLREVVEGTMRTTGMTMLILVGAYFLNFVMGTVGLTRRVGAFMNDLALGPTLTILVIVGFYILLGCFMETLSMMVATVPIFTPVAVSLGYDPVWFGILVILLVETAMITPPVGINLFVVHGLRGEGSLNDVILGALPFVLTLMVMIGLVIAFPGIVLFLPRAMG</sequence>
<dbReference type="EMBL" id="CP076448">
    <property type="protein sequence ID" value="QXM26040.1"/>
    <property type="molecule type" value="Genomic_DNA"/>
</dbReference>
<evidence type="ECO:0000256" key="6">
    <source>
        <dbReference type="ARBA" id="ARBA00023136"/>
    </source>
</evidence>
<comment type="similarity">
    <text evidence="7">Belongs to the TRAP transporter large permease family.</text>
</comment>
<evidence type="ECO:0000256" key="4">
    <source>
        <dbReference type="ARBA" id="ARBA00022692"/>
    </source>
</evidence>
<name>A0A975U4B5_9PROT</name>
<feature type="transmembrane region" description="Helical" evidence="7">
    <location>
        <begin position="46"/>
        <end position="70"/>
    </location>
</feature>
<dbReference type="PANTHER" id="PTHR33362:SF5">
    <property type="entry name" value="C4-DICARBOXYLATE TRAP TRANSPORTER LARGE PERMEASE PROTEIN DCTM"/>
    <property type="match status" value="1"/>
</dbReference>
<keyword evidence="6 7" id="KW-0472">Membrane</keyword>
<feature type="transmembrane region" description="Helical" evidence="7">
    <location>
        <begin position="280"/>
        <end position="298"/>
    </location>
</feature>
<feature type="domain" description="TRAP C4-dicarboxylate transport system permease DctM subunit" evidence="8">
    <location>
        <begin position="6"/>
        <end position="418"/>
    </location>
</feature>
<evidence type="ECO:0000313" key="9">
    <source>
        <dbReference type="EMBL" id="QXM26040.1"/>
    </source>
</evidence>
<dbReference type="RefSeq" id="WP_218287091.1">
    <property type="nucleotide sequence ID" value="NZ_CP076448.1"/>
</dbReference>
<evidence type="ECO:0000259" key="8">
    <source>
        <dbReference type="Pfam" id="PF06808"/>
    </source>
</evidence>
<keyword evidence="3 7" id="KW-0997">Cell inner membrane</keyword>
<organism evidence="9 10">
    <name type="scientific">Elioraea tepida</name>
    <dbReference type="NCBI Taxonomy" id="2843330"/>
    <lineage>
        <taxon>Bacteria</taxon>
        <taxon>Pseudomonadati</taxon>
        <taxon>Pseudomonadota</taxon>
        <taxon>Alphaproteobacteria</taxon>
        <taxon>Acetobacterales</taxon>
        <taxon>Elioraeaceae</taxon>
        <taxon>Elioraea</taxon>
    </lineage>
</organism>
<dbReference type="Pfam" id="PF06808">
    <property type="entry name" value="DctM"/>
    <property type="match status" value="1"/>
</dbReference>
<dbReference type="NCBIfam" id="TIGR00786">
    <property type="entry name" value="dctM"/>
    <property type="match status" value="1"/>
</dbReference>
<keyword evidence="5 7" id="KW-1133">Transmembrane helix</keyword>
<evidence type="ECO:0000256" key="5">
    <source>
        <dbReference type="ARBA" id="ARBA00022989"/>
    </source>
</evidence>
<keyword evidence="10" id="KW-1185">Reference proteome</keyword>
<keyword evidence="4 7" id="KW-0812">Transmembrane</keyword>
<feature type="transmembrane region" description="Helical" evidence="7">
    <location>
        <begin position="135"/>
        <end position="158"/>
    </location>
</feature>
<dbReference type="Proteomes" id="UP000694001">
    <property type="component" value="Chromosome"/>
</dbReference>
<feature type="transmembrane region" description="Helical" evidence="7">
    <location>
        <begin position="214"/>
        <end position="236"/>
    </location>
</feature>
<proteinExistence type="inferred from homology"/>
<dbReference type="GO" id="GO:0022857">
    <property type="term" value="F:transmembrane transporter activity"/>
    <property type="evidence" value="ECO:0007669"/>
    <property type="project" value="UniProtKB-UniRule"/>
</dbReference>
<dbReference type="GO" id="GO:0005886">
    <property type="term" value="C:plasma membrane"/>
    <property type="evidence" value="ECO:0007669"/>
    <property type="project" value="UniProtKB-SubCell"/>
</dbReference>
<feature type="transmembrane region" description="Helical" evidence="7">
    <location>
        <begin position="310"/>
        <end position="327"/>
    </location>
</feature>
<dbReference type="AlphaFoldDB" id="A0A975U4B5"/>
<comment type="caution">
    <text evidence="7">Lacks conserved residue(s) required for the propagation of feature annotation.</text>
</comment>
<accession>A0A975U4B5</accession>
<evidence type="ECO:0000256" key="2">
    <source>
        <dbReference type="ARBA" id="ARBA00022475"/>
    </source>
</evidence>
<comment type="subunit">
    <text evidence="7">The complex comprises the extracytoplasmic solute receptor protein and the two transmembrane proteins.</text>
</comment>
<dbReference type="PANTHER" id="PTHR33362">
    <property type="entry name" value="SIALIC ACID TRAP TRANSPORTER PERMEASE PROTEIN SIAT-RELATED"/>
    <property type="match status" value="1"/>
</dbReference>
<feature type="transmembrane region" description="Helical" evidence="7">
    <location>
        <begin position="394"/>
        <end position="422"/>
    </location>
</feature>
<comment type="function">
    <text evidence="7">Part of the tripartite ATP-independent periplasmic (TRAP) transport system.</text>
</comment>
<evidence type="ECO:0000256" key="1">
    <source>
        <dbReference type="ARBA" id="ARBA00004429"/>
    </source>
</evidence>
<gene>
    <name evidence="9" type="ORF">KO353_07580</name>
</gene>
<feature type="transmembrane region" description="Helical" evidence="7">
    <location>
        <begin position="170"/>
        <end position="193"/>
    </location>
</feature>
<dbReference type="InterPro" id="IPR004681">
    <property type="entry name" value="TRAP_DctM"/>
</dbReference>
<keyword evidence="7" id="KW-0813">Transport</keyword>
<dbReference type="PIRSF" id="PIRSF006066">
    <property type="entry name" value="HI0050"/>
    <property type="match status" value="1"/>
</dbReference>